<comment type="caution">
    <text evidence="1">The sequence shown here is derived from an EMBL/GenBank/DDBJ whole genome shotgun (WGS) entry which is preliminary data.</text>
</comment>
<proteinExistence type="predicted"/>
<reference evidence="1" key="1">
    <citation type="submission" date="2020-08" db="EMBL/GenBank/DDBJ databases">
        <title>Multicomponent nature underlies the extraordinary mechanical properties of spider dragline silk.</title>
        <authorList>
            <person name="Kono N."/>
            <person name="Nakamura H."/>
            <person name="Mori M."/>
            <person name="Yoshida Y."/>
            <person name="Ohtoshi R."/>
            <person name="Malay A.D."/>
            <person name="Moran D.A.P."/>
            <person name="Tomita M."/>
            <person name="Numata K."/>
            <person name="Arakawa K."/>
        </authorList>
    </citation>
    <scope>NUCLEOTIDE SEQUENCE</scope>
</reference>
<keyword evidence="2" id="KW-1185">Reference proteome</keyword>
<evidence type="ECO:0000313" key="1">
    <source>
        <dbReference type="EMBL" id="GFU27300.1"/>
    </source>
</evidence>
<dbReference type="Proteomes" id="UP000887013">
    <property type="component" value="Unassembled WGS sequence"/>
</dbReference>
<dbReference type="EMBL" id="BMAW01032809">
    <property type="protein sequence ID" value="GFU27300.1"/>
    <property type="molecule type" value="Genomic_DNA"/>
</dbReference>
<sequence length="67" mass="7829">MDPEKLVSKKLWFEGPTFLIEQEYPNGEIPTSVIRDDFICELRHPEQSDLPVLTVTLNPFFHDLIDN</sequence>
<dbReference type="AlphaFoldDB" id="A0A8X6UFI6"/>
<name>A0A8X6UFI6_NEPPI</name>
<evidence type="ECO:0000313" key="2">
    <source>
        <dbReference type="Proteomes" id="UP000887013"/>
    </source>
</evidence>
<organism evidence="1 2">
    <name type="scientific">Nephila pilipes</name>
    <name type="common">Giant wood spider</name>
    <name type="synonym">Nephila maculata</name>
    <dbReference type="NCBI Taxonomy" id="299642"/>
    <lineage>
        <taxon>Eukaryota</taxon>
        <taxon>Metazoa</taxon>
        <taxon>Ecdysozoa</taxon>
        <taxon>Arthropoda</taxon>
        <taxon>Chelicerata</taxon>
        <taxon>Arachnida</taxon>
        <taxon>Araneae</taxon>
        <taxon>Araneomorphae</taxon>
        <taxon>Entelegynae</taxon>
        <taxon>Araneoidea</taxon>
        <taxon>Nephilidae</taxon>
        <taxon>Nephila</taxon>
    </lineage>
</organism>
<feature type="non-terminal residue" evidence="1">
    <location>
        <position position="67"/>
    </location>
</feature>
<dbReference type="OrthoDB" id="6434123at2759"/>
<accession>A0A8X6UFI6</accession>
<protein>
    <submittedName>
        <fullName evidence="1">Uncharacterized protein</fullName>
    </submittedName>
</protein>
<gene>
    <name evidence="1" type="ORF">NPIL_391201</name>
</gene>